<organism evidence="1">
    <name type="scientific">Capitella teleta</name>
    <name type="common">Polychaete worm</name>
    <dbReference type="NCBI Taxonomy" id="283909"/>
    <lineage>
        <taxon>Eukaryota</taxon>
        <taxon>Metazoa</taxon>
        <taxon>Spiralia</taxon>
        <taxon>Lophotrochozoa</taxon>
        <taxon>Annelida</taxon>
        <taxon>Polychaeta</taxon>
        <taxon>Sedentaria</taxon>
        <taxon>Scolecida</taxon>
        <taxon>Capitellidae</taxon>
        <taxon>Capitella</taxon>
    </lineage>
</organism>
<reference evidence="1 3" key="2">
    <citation type="journal article" date="2013" name="Nature">
        <title>Insights into bilaterian evolution from three spiralian genomes.</title>
        <authorList>
            <person name="Simakov O."/>
            <person name="Marletaz F."/>
            <person name="Cho S.J."/>
            <person name="Edsinger-Gonzales E."/>
            <person name="Havlak P."/>
            <person name="Hellsten U."/>
            <person name="Kuo D.H."/>
            <person name="Larsson T."/>
            <person name="Lv J."/>
            <person name="Arendt D."/>
            <person name="Savage R."/>
            <person name="Osoegawa K."/>
            <person name="de Jong P."/>
            <person name="Grimwood J."/>
            <person name="Chapman J.A."/>
            <person name="Shapiro H."/>
            <person name="Aerts A."/>
            <person name="Otillar R.P."/>
            <person name="Terry A.Y."/>
            <person name="Boore J.L."/>
            <person name="Grigoriev I.V."/>
            <person name="Lindberg D.R."/>
            <person name="Seaver E.C."/>
            <person name="Weisblat D.A."/>
            <person name="Putnam N.H."/>
            <person name="Rokhsar D.S."/>
        </authorList>
    </citation>
    <scope>NUCLEOTIDE SEQUENCE</scope>
    <source>
        <strain evidence="1 3">I ESC-2004</strain>
    </source>
</reference>
<keyword evidence="3" id="KW-1185">Reference proteome</keyword>
<dbReference type="Proteomes" id="UP000014760">
    <property type="component" value="Unassembled WGS sequence"/>
</dbReference>
<gene>
    <name evidence="1" type="ORF">CAPTEDRAFT_81808</name>
</gene>
<evidence type="ECO:0000313" key="3">
    <source>
        <dbReference type="Proteomes" id="UP000014760"/>
    </source>
</evidence>
<dbReference type="EnsemblMetazoa" id="CapteT81808">
    <property type="protein sequence ID" value="CapteP81808"/>
    <property type="gene ID" value="CapteG81808"/>
</dbReference>
<evidence type="ECO:0000313" key="1">
    <source>
        <dbReference type="EMBL" id="ELU03388.1"/>
    </source>
</evidence>
<feature type="non-terminal residue" evidence="1">
    <location>
        <position position="1"/>
    </location>
</feature>
<protein>
    <submittedName>
        <fullName evidence="1 2">Uncharacterized protein</fullName>
    </submittedName>
</protein>
<name>R7UHW5_CAPTE</name>
<dbReference type="EMBL" id="KB303200">
    <property type="protein sequence ID" value="ELU03388.1"/>
    <property type="molecule type" value="Genomic_DNA"/>
</dbReference>
<accession>R7UHW5</accession>
<evidence type="ECO:0000313" key="2">
    <source>
        <dbReference type="EnsemblMetazoa" id="CapteP81808"/>
    </source>
</evidence>
<reference evidence="3" key="1">
    <citation type="submission" date="2012-12" db="EMBL/GenBank/DDBJ databases">
        <authorList>
            <person name="Hellsten U."/>
            <person name="Grimwood J."/>
            <person name="Chapman J.A."/>
            <person name="Shapiro H."/>
            <person name="Aerts A."/>
            <person name="Otillar R.P."/>
            <person name="Terry A.Y."/>
            <person name="Boore J.L."/>
            <person name="Simakov O."/>
            <person name="Marletaz F."/>
            <person name="Cho S.-J."/>
            <person name="Edsinger-Gonzales E."/>
            <person name="Havlak P."/>
            <person name="Kuo D.-H."/>
            <person name="Larsson T."/>
            <person name="Lv J."/>
            <person name="Arendt D."/>
            <person name="Savage R."/>
            <person name="Osoegawa K."/>
            <person name="de Jong P."/>
            <person name="Lindberg D.R."/>
            <person name="Seaver E.C."/>
            <person name="Weisblat D.A."/>
            <person name="Putnam N.H."/>
            <person name="Grigoriev I.V."/>
            <person name="Rokhsar D.S."/>
        </authorList>
    </citation>
    <scope>NUCLEOTIDE SEQUENCE</scope>
    <source>
        <strain evidence="3">I ESC-2004</strain>
    </source>
</reference>
<dbReference type="STRING" id="283909.R7UHW5"/>
<dbReference type="OrthoDB" id="6155763at2759"/>
<dbReference type="HOGENOM" id="CLU_201521_0_0_1"/>
<sequence length="57" mass="6453">LRSSNQNFLTVPFTRSSFIKNSAFSVAGPTIFNSLPINIRQAESVPIFKRLLKTHLF</sequence>
<reference evidence="2" key="3">
    <citation type="submission" date="2015-06" db="UniProtKB">
        <authorList>
            <consortium name="EnsemblMetazoa"/>
        </authorList>
    </citation>
    <scope>IDENTIFICATION</scope>
</reference>
<proteinExistence type="predicted"/>
<feature type="non-terminal residue" evidence="1">
    <location>
        <position position="57"/>
    </location>
</feature>
<dbReference type="EMBL" id="AMQN01045465">
    <property type="status" value="NOT_ANNOTATED_CDS"/>
    <property type="molecule type" value="Genomic_DNA"/>
</dbReference>
<dbReference type="AlphaFoldDB" id="R7UHW5"/>